<name>A0A831TY23_GEOME</name>
<dbReference type="AlphaFoldDB" id="A0A831TY23"/>
<dbReference type="PANTHER" id="PTHR36304">
    <property type="entry name" value="DOMAIN GTPASE-ACTIVATING PROTEIN, PUTATIVE-RELATED-RELATED"/>
    <property type="match status" value="1"/>
</dbReference>
<dbReference type="Pfam" id="PF14332">
    <property type="entry name" value="DUF4388"/>
    <property type="match status" value="1"/>
</dbReference>
<dbReference type="SUPFAM" id="SSF160246">
    <property type="entry name" value="EspE N-terminal domain-like"/>
    <property type="match status" value="1"/>
</dbReference>
<proteinExistence type="predicted"/>
<protein>
    <submittedName>
        <fullName evidence="2">DUF4388 domain-containing protein</fullName>
    </submittedName>
</protein>
<reference evidence="2" key="1">
    <citation type="journal article" date="2020" name="mSystems">
        <title>Genome- and Community-Level Interaction Insights into Carbon Utilization and Element Cycling Functions of Hydrothermarchaeota in Hydrothermal Sediment.</title>
        <authorList>
            <person name="Zhou Z."/>
            <person name="Liu Y."/>
            <person name="Xu W."/>
            <person name="Pan J."/>
            <person name="Luo Z.H."/>
            <person name="Li M."/>
        </authorList>
    </citation>
    <scope>NUCLEOTIDE SEQUENCE [LARGE SCALE GENOMIC DNA]</scope>
    <source>
        <strain evidence="2">SpSt-349</strain>
    </source>
</reference>
<organism evidence="2">
    <name type="scientific">Geobacter metallireducens</name>
    <dbReference type="NCBI Taxonomy" id="28232"/>
    <lineage>
        <taxon>Bacteria</taxon>
        <taxon>Pseudomonadati</taxon>
        <taxon>Thermodesulfobacteriota</taxon>
        <taxon>Desulfuromonadia</taxon>
        <taxon>Geobacterales</taxon>
        <taxon>Geobacteraceae</taxon>
        <taxon>Geobacter</taxon>
    </lineage>
</organism>
<evidence type="ECO:0000259" key="1">
    <source>
        <dbReference type="Pfam" id="PF14332"/>
    </source>
</evidence>
<dbReference type="InterPro" id="IPR025497">
    <property type="entry name" value="PatA-like_N"/>
</dbReference>
<sequence length="585" mass="64343">MSFTGDLEHLSIVDVIQLLHATRKSGTLTVRGRKGESQLVFSDGYIISANHYDNSLRIGNILVEAGVITAETLAAALEEQRSAGASRRPLVATLIEGGRVRKEEAYRGLEALIELTVVEILTWKRGTFDLDVSNVTVSDEYRYFPEKLNQEITLHTENVLMDALRIFDEKMRDGLLTVEEVTEEPLPAREAAVEDAGFTISAEDLGLADVDKLEKTIPRVFAGLEDRTPHLKIQELGADLSDREREELLAFLGSYSGRPDTEGDRPGTTPSVIFFSADELMAYCITAVCRQEGISVIATSEEQDLDPVIDQLLAKNALPVFVFDTPDSVGVHYSPHKLEGLRQVKQKAHPQVATLQLVSPRDYVFALDSLKEGVRAVLPRPVRQERGETFLEDTLRFLETLPAYLKALGRHQGSTPAGRIAAGLSALRRLAEPPEIALALLQSVAAELQRAVTLIVRDGELIAERSIGVRGDRREGASPPLRFTIPLAKPSLFREVIEKRSAFFGKTDDEIVREHLFAAIGAPLSPTIFLLPLGSFGKTVSLVYGDFGQGEPSPVPVDFLELLAGEAGLVLENAVYRRKRDKPLP</sequence>
<comment type="caution">
    <text evidence="2">The sequence shown here is derived from an EMBL/GenBank/DDBJ whole genome shotgun (WGS) entry which is preliminary data.</text>
</comment>
<accession>A0A831TY23</accession>
<dbReference type="EMBL" id="DSOV01000018">
    <property type="protein sequence ID" value="HEN41746.1"/>
    <property type="molecule type" value="Genomic_DNA"/>
</dbReference>
<dbReference type="InterPro" id="IPR037257">
    <property type="entry name" value="T2SS_E_N_sf"/>
</dbReference>
<evidence type="ECO:0000313" key="2">
    <source>
        <dbReference type="EMBL" id="HEN41746.1"/>
    </source>
</evidence>
<gene>
    <name evidence="2" type="ORF">ENQ87_05105</name>
</gene>
<dbReference type="PANTHER" id="PTHR36304:SF4">
    <property type="entry name" value="DUF4388 DOMAIN-CONTAINING PROTEIN"/>
    <property type="match status" value="1"/>
</dbReference>
<feature type="domain" description="PatA-like N-terminal" evidence="1">
    <location>
        <begin position="4"/>
        <end position="170"/>
    </location>
</feature>